<name>A0A541BRX0_9NOCA</name>
<dbReference type="InterPro" id="IPR029000">
    <property type="entry name" value="Cyclophilin-like_dom_sf"/>
</dbReference>
<gene>
    <name evidence="6" type="ORF">FK531_03275</name>
</gene>
<feature type="compositionally biased region" description="Polar residues" evidence="4">
    <location>
        <begin position="65"/>
        <end position="75"/>
    </location>
</feature>
<dbReference type="Pfam" id="PF02626">
    <property type="entry name" value="CT_A_B"/>
    <property type="match status" value="1"/>
</dbReference>
<dbReference type="GO" id="GO:0005524">
    <property type="term" value="F:ATP binding"/>
    <property type="evidence" value="ECO:0007669"/>
    <property type="project" value="UniProtKB-KW"/>
</dbReference>
<evidence type="ECO:0000256" key="1">
    <source>
        <dbReference type="ARBA" id="ARBA00022741"/>
    </source>
</evidence>
<evidence type="ECO:0000259" key="5">
    <source>
        <dbReference type="SMART" id="SM00797"/>
    </source>
</evidence>
<protein>
    <submittedName>
        <fullName evidence="6">5-oxoprolinase/urea amidolyase family protein</fullName>
    </submittedName>
</protein>
<comment type="caution">
    <text evidence="6">The sequence shown here is derived from an EMBL/GenBank/DDBJ whole genome shotgun (WGS) entry which is preliminary data.</text>
</comment>
<accession>A0A541BRX0</accession>
<dbReference type="PANTHER" id="PTHR43309:SF3">
    <property type="entry name" value="5-OXOPROLINASE SUBUNIT C"/>
    <property type="match status" value="1"/>
</dbReference>
<dbReference type="SUPFAM" id="SSF50891">
    <property type="entry name" value="Cyclophilin-like"/>
    <property type="match status" value="1"/>
</dbReference>
<evidence type="ECO:0000256" key="2">
    <source>
        <dbReference type="ARBA" id="ARBA00022801"/>
    </source>
</evidence>
<dbReference type="InterPro" id="IPR052708">
    <property type="entry name" value="PxpC"/>
</dbReference>
<keyword evidence="6" id="KW-0456">Lyase</keyword>
<keyword evidence="7" id="KW-1185">Reference proteome</keyword>
<dbReference type="EMBL" id="VIGH01000001">
    <property type="protein sequence ID" value="TQF75082.1"/>
    <property type="molecule type" value="Genomic_DNA"/>
</dbReference>
<dbReference type="InterPro" id="IPR003778">
    <property type="entry name" value="CT_A_B"/>
</dbReference>
<sequence length="382" mass="39164">MRWSDTTYTNAPAISAIPATRPPSASNAGWNSSVDTAATIVPAPKAIRAARTVRGKSKRRPTAAPRSSGSTVPSPYSTAVDIRRCCGGPLAVGDNCAVSWLEVVRGGVLVTVQDRGRPGYAALGVGTSGAADRRSHDSANRLVGNDPGAATLEVTLGGLQVRAHGQATVAVTGARVPLRVNGIPCGDYSATHLSDGDVLTLGHATAGLRSYLAVRGGVDAPPTLGSRATDTLAELGPPSIRTGDRIPIGTMARQWPAEELIPPPPTVGAATLHVRLGPRDEMFTAGALDTLLGQAWTVTQDSNRVGMRLEGPVPLERADRGELPSEGMVPGALQVPAGGQPVLFLADHPVTGGYPVIAVVVDDDLAAAAQLVPGAALRFARG</sequence>
<feature type="region of interest" description="Disordered" evidence="4">
    <location>
        <begin position="49"/>
        <end position="75"/>
    </location>
</feature>
<dbReference type="NCBIfam" id="TIGR00724">
    <property type="entry name" value="urea_amlyse_rel"/>
    <property type="match status" value="1"/>
</dbReference>
<evidence type="ECO:0000313" key="6">
    <source>
        <dbReference type="EMBL" id="TQF75082.1"/>
    </source>
</evidence>
<organism evidence="6 7">
    <name type="scientific">Rhodococcus spelaei</name>
    <dbReference type="NCBI Taxonomy" id="2546320"/>
    <lineage>
        <taxon>Bacteria</taxon>
        <taxon>Bacillati</taxon>
        <taxon>Actinomycetota</taxon>
        <taxon>Actinomycetes</taxon>
        <taxon>Mycobacteriales</taxon>
        <taxon>Nocardiaceae</taxon>
        <taxon>Rhodococcus</taxon>
    </lineage>
</organism>
<dbReference type="SMART" id="SM00797">
    <property type="entry name" value="AHS2"/>
    <property type="match status" value="1"/>
</dbReference>
<keyword evidence="2" id="KW-0378">Hydrolase</keyword>
<keyword evidence="3" id="KW-0067">ATP-binding</keyword>
<reference evidence="6 7" key="1">
    <citation type="submission" date="2019-06" db="EMBL/GenBank/DDBJ databases">
        <title>Rhodococcus spaelei sp. nov., isolated from a cave.</title>
        <authorList>
            <person name="Lee S.D."/>
        </authorList>
    </citation>
    <scope>NUCLEOTIDE SEQUENCE [LARGE SCALE GENOMIC DNA]</scope>
    <source>
        <strain evidence="6 7">C9-5</strain>
    </source>
</reference>
<dbReference type="AlphaFoldDB" id="A0A541BRX0"/>
<dbReference type="Proteomes" id="UP000316256">
    <property type="component" value="Unassembled WGS sequence"/>
</dbReference>
<feature type="compositionally biased region" description="Basic residues" evidence="4">
    <location>
        <begin position="51"/>
        <end position="61"/>
    </location>
</feature>
<evidence type="ECO:0000256" key="3">
    <source>
        <dbReference type="ARBA" id="ARBA00022840"/>
    </source>
</evidence>
<feature type="domain" description="Carboxyltransferase" evidence="5">
    <location>
        <begin position="122"/>
        <end position="382"/>
    </location>
</feature>
<dbReference type="PANTHER" id="PTHR43309">
    <property type="entry name" value="5-OXOPROLINASE SUBUNIT C"/>
    <property type="match status" value="1"/>
</dbReference>
<dbReference type="OrthoDB" id="9768696at2"/>
<dbReference type="GO" id="GO:0016829">
    <property type="term" value="F:lyase activity"/>
    <property type="evidence" value="ECO:0007669"/>
    <property type="project" value="UniProtKB-KW"/>
</dbReference>
<proteinExistence type="predicted"/>
<dbReference type="GO" id="GO:0016787">
    <property type="term" value="F:hydrolase activity"/>
    <property type="evidence" value="ECO:0007669"/>
    <property type="project" value="UniProtKB-KW"/>
</dbReference>
<evidence type="ECO:0000256" key="4">
    <source>
        <dbReference type="SAM" id="MobiDB-lite"/>
    </source>
</evidence>
<evidence type="ECO:0000313" key="7">
    <source>
        <dbReference type="Proteomes" id="UP000316256"/>
    </source>
</evidence>
<keyword evidence="1" id="KW-0547">Nucleotide-binding</keyword>
<dbReference type="Gene3D" id="2.40.100.10">
    <property type="entry name" value="Cyclophilin-like"/>
    <property type="match status" value="1"/>
</dbReference>